<keyword evidence="1" id="KW-1133">Transmembrane helix</keyword>
<protein>
    <submittedName>
        <fullName evidence="2">Uncharacterized protein</fullName>
    </submittedName>
</protein>
<name>A0A4W6C2Q4_LATCA</name>
<accession>A0A4W6C2Q4</accession>
<reference evidence="2" key="3">
    <citation type="submission" date="2025-09" db="UniProtKB">
        <authorList>
            <consortium name="Ensembl"/>
        </authorList>
    </citation>
    <scope>IDENTIFICATION</scope>
</reference>
<dbReference type="InParanoid" id="A0A4W6C2Q4"/>
<evidence type="ECO:0000256" key="1">
    <source>
        <dbReference type="SAM" id="Phobius"/>
    </source>
</evidence>
<keyword evidence="3" id="KW-1185">Reference proteome</keyword>
<dbReference type="AlphaFoldDB" id="A0A4W6C2Q4"/>
<organism evidence="2 3">
    <name type="scientific">Lates calcarifer</name>
    <name type="common">Barramundi</name>
    <name type="synonym">Holocentrus calcarifer</name>
    <dbReference type="NCBI Taxonomy" id="8187"/>
    <lineage>
        <taxon>Eukaryota</taxon>
        <taxon>Metazoa</taxon>
        <taxon>Chordata</taxon>
        <taxon>Craniata</taxon>
        <taxon>Vertebrata</taxon>
        <taxon>Euteleostomi</taxon>
        <taxon>Actinopterygii</taxon>
        <taxon>Neopterygii</taxon>
        <taxon>Teleostei</taxon>
        <taxon>Neoteleostei</taxon>
        <taxon>Acanthomorphata</taxon>
        <taxon>Carangaria</taxon>
        <taxon>Carangaria incertae sedis</taxon>
        <taxon>Centropomidae</taxon>
        <taxon>Lates</taxon>
    </lineage>
</organism>
<evidence type="ECO:0000313" key="2">
    <source>
        <dbReference type="Ensembl" id="ENSLCAP00010004913.1"/>
    </source>
</evidence>
<reference evidence="2" key="2">
    <citation type="submission" date="2025-08" db="UniProtKB">
        <authorList>
            <consortium name="Ensembl"/>
        </authorList>
    </citation>
    <scope>IDENTIFICATION</scope>
</reference>
<proteinExistence type="predicted"/>
<reference evidence="3" key="1">
    <citation type="submission" date="2015-09" db="EMBL/GenBank/DDBJ databases">
        <authorList>
            <person name="Sai Rama Sridatta P."/>
        </authorList>
    </citation>
    <scope>NUCLEOTIDE SEQUENCE [LARGE SCALE GENOMIC DNA]</scope>
</reference>
<keyword evidence="1" id="KW-0812">Transmembrane</keyword>
<sequence>MEITSLSTIDSISALFTFFLSCIFLLVLPIRLSVSVSFSVRHTHIHTHVHKFSHTPAAVKTLSLKIGVGDSACWGQGDFPLHCKLKIDWPVTLSLIKSAHLSSPVTLHKYTQGQKYTHIGRPLLLEN</sequence>
<dbReference type="Proteomes" id="UP000314980">
    <property type="component" value="Unassembled WGS sequence"/>
</dbReference>
<feature type="transmembrane region" description="Helical" evidence="1">
    <location>
        <begin position="12"/>
        <end position="32"/>
    </location>
</feature>
<dbReference type="Ensembl" id="ENSLCAT00010005041.1">
    <property type="protein sequence ID" value="ENSLCAP00010004913.1"/>
    <property type="gene ID" value="ENSLCAG00010002491.1"/>
</dbReference>
<keyword evidence="1" id="KW-0472">Membrane</keyword>
<evidence type="ECO:0000313" key="3">
    <source>
        <dbReference type="Proteomes" id="UP000314980"/>
    </source>
</evidence>